<accession>A0AAV4TTA3</accession>
<evidence type="ECO:0000313" key="3">
    <source>
        <dbReference type="Proteomes" id="UP001054945"/>
    </source>
</evidence>
<keyword evidence="3" id="KW-1185">Reference proteome</keyword>
<protein>
    <submittedName>
        <fullName evidence="2">Uncharacterized protein</fullName>
    </submittedName>
</protein>
<sequence>MHAFGSVCFGDMYRLQASVGLFRELWEKLDVLLSDLFDWVFSLNLFDLDLDYLEDEKALFPLLEKKRLHPIPSFPKQETEEGKKPLTNRVVHKNVFHGRFKKKKKKERNPFECIPTQTHTHLKFQAHDSSAAVASRLAPANPPKRVAPLQIAGQKSKQSATNTPERTFRRTLPVTLHPE</sequence>
<evidence type="ECO:0000256" key="1">
    <source>
        <dbReference type="SAM" id="MobiDB-lite"/>
    </source>
</evidence>
<dbReference type="Proteomes" id="UP001054945">
    <property type="component" value="Unassembled WGS sequence"/>
</dbReference>
<proteinExistence type="predicted"/>
<name>A0AAV4TTA3_CAEEX</name>
<reference evidence="2 3" key="1">
    <citation type="submission" date="2021-06" db="EMBL/GenBank/DDBJ databases">
        <title>Caerostris extrusa draft genome.</title>
        <authorList>
            <person name="Kono N."/>
            <person name="Arakawa K."/>
        </authorList>
    </citation>
    <scope>NUCLEOTIDE SEQUENCE [LARGE SCALE GENOMIC DNA]</scope>
</reference>
<comment type="caution">
    <text evidence="2">The sequence shown here is derived from an EMBL/GenBank/DDBJ whole genome shotgun (WGS) entry which is preliminary data.</text>
</comment>
<feature type="region of interest" description="Disordered" evidence="1">
    <location>
        <begin position="133"/>
        <end position="179"/>
    </location>
</feature>
<evidence type="ECO:0000313" key="2">
    <source>
        <dbReference type="EMBL" id="GIY49465.1"/>
    </source>
</evidence>
<organism evidence="2 3">
    <name type="scientific">Caerostris extrusa</name>
    <name type="common">Bark spider</name>
    <name type="synonym">Caerostris bankana</name>
    <dbReference type="NCBI Taxonomy" id="172846"/>
    <lineage>
        <taxon>Eukaryota</taxon>
        <taxon>Metazoa</taxon>
        <taxon>Ecdysozoa</taxon>
        <taxon>Arthropoda</taxon>
        <taxon>Chelicerata</taxon>
        <taxon>Arachnida</taxon>
        <taxon>Araneae</taxon>
        <taxon>Araneomorphae</taxon>
        <taxon>Entelegynae</taxon>
        <taxon>Araneoidea</taxon>
        <taxon>Araneidae</taxon>
        <taxon>Caerostris</taxon>
    </lineage>
</organism>
<feature type="compositionally biased region" description="Polar residues" evidence="1">
    <location>
        <begin position="153"/>
        <end position="165"/>
    </location>
</feature>
<dbReference type="AlphaFoldDB" id="A0AAV4TTA3"/>
<gene>
    <name evidence="2" type="ORF">CEXT_663451</name>
</gene>
<dbReference type="EMBL" id="BPLR01011840">
    <property type="protein sequence ID" value="GIY49465.1"/>
    <property type="molecule type" value="Genomic_DNA"/>
</dbReference>